<keyword evidence="2" id="KW-0433">Leucine-rich repeat</keyword>
<dbReference type="Pfam" id="PF23559">
    <property type="entry name" value="WHD_DRP"/>
    <property type="match status" value="1"/>
</dbReference>
<proteinExistence type="inferred from homology"/>
<dbReference type="InParanoid" id="M1A3W2"/>
<dbReference type="PaxDb" id="4113-PGSC0003DMT400014228"/>
<dbReference type="Gramene" id="PGSC0003DMT400014227">
    <property type="protein sequence ID" value="PGSC0003DMT400014227"/>
    <property type="gene ID" value="PGSC0003DMG400005577"/>
</dbReference>
<name>M1A3W2_SOLTU</name>
<feature type="domain" description="Disease resistance protein winged helix" evidence="7">
    <location>
        <begin position="58"/>
        <end position="128"/>
    </location>
</feature>
<evidence type="ECO:0000313" key="8">
    <source>
        <dbReference type="EnsemblPlants" id="PGSC0003DMT400014227"/>
    </source>
</evidence>
<dbReference type="EnsemblPlants" id="PGSC0003DMT400014227">
    <property type="protein sequence ID" value="PGSC0003DMT400014227"/>
    <property type="gene ID" value="PGSC0003DMG400005577"/>
</dbReference>
<keyword evidence="3" id="KW-0677">Repeat</keyword>
<dbReference type="GO" id="GO:0005524">
    <property type="term" value="F:ATP binding"/>
    <property type="evidence" value="ECO:0007669"/>
    <property type="project" value="UniProtKB-KW"/>
</dbReference>
<evidence type="ECO:0000256" key="6">
    <source>
        <dbReference type="ARBA" id="ARBA00022840"/>
    </source>
</evidence>
<evidence type="ECO:0000313" key="9">
    <source>
        <dbReference type="Proteomes" id="UP000011115"/>
    </source>
</evidence>
<reference evidence="8" key="2">
    <citation type="submission" date="2015-06" db="UniProtKB">
        <authorList>
            <consortium name="EnsemblPlants"/>
        </authorList>
    </citation>
    <scope>IDENTIFICATION</scope>
    <source>
        <strain evidence="8">DM1-3 516 R44</strain>
    </source>
</reference>
<dbReference type="HOGENOM" id="CLU_1404686_0_0_1"/>
<sequence>MVIAGGLRGSSTTNDWLRVERTMAHLFINYNVGCGVFVDMSYGRLPQEVQMCFLYCGIFPRGFDIPAWKLIRMWIAEGLIKPQQSYTLEEIAEHHLNVLVDRNLVILLQKRSDGQIKTCRLHGMLHEFCRRKAANKWLFQEICTSADNSLPSIQDSDTCRRLCIQPSTLCDSLHKTFCRTCQVFLLFFLKTKTN</sequence>
<protein>
    <submittedName>
        <fullName evidence="8">NB-ARC domain containing protein</fullName>
    </submittedName>
</protein>
<dbReference type="FunFam" id="1.10.10.10:FF:000322">
    <property type="entry name" value="Probable disease resistance protein At1g63360"/>
    <property type="match status" value="1"/>
</dbReference>
<dbReference type="InterPro" id="IPR058922">
    <property type="entry name" value="WHD_DRP"/>
</dbReference>
<dbReference type="Proteomes" id="UP000011115">
    <property type="component" value="Unassembled WGS sequence"/>
</dbReference>
<dbReference type="EnsemblPlants" id="PGSC0003DMT400014228">
    <property type="protein sequence ID" value="PGSC0003DMT400014228"/>
    <property type="gene ID" value="PGSC0003DMG400005577"/>
</dbReference>
<dbReference type="AlphaFoldDB" id="M1A3W2"/>
<dbReference type="Gene3D" id="1.10.10.10">
    <property type="entry name" value="Winged helix-like DNA-binding domain superfamily/Winged helix DNA-binding domain"/>
    <property type="match status" value="1"/>
</dbReference>
<dbReference type="PANTHER" id="PTHR23155:SF1193">
    <property type="entry name" value="DISEASE RESISTANCE PROTEIN RPP13-RELATED"/>
    <property type="match status" value="1"/>
</dbReference>
<accession>M1A3W2</accession>
<evidence type="ECO:0000256" key="4">
    <source>
        <dbReference type="ARBA" id="ARBA00022741"/>
    </source>
</evidence>
<keyword evidence="9" id="KW-1185">Reference proteome</keyword>
<dbReference type="ExpressionAtlas" id="M1A3W2">
    <property type="expression patterns" value="baseline"/>
</dbReference>
<keyword evidence="6" id="KW-0067">ATP-binding</keyword>
<keyword evidence="4" id="KW-0547">Nucleotide-binding</keyword>
<keyword evidence="5" id="KW-0611">Plant defense</keyword>
<dbReference type="eggNOG" id="KOG4658">
    <property type="taxonomic scope" value="Eukaryota"/>
</dbReference>
<dbReference type="InterPro" id="IPR044974">
    <property type="entry name" value="Disease_R_plants"/>
</dbReference>
<evidence type="ECO:0000256" key="2">
    <source>
        <dbReference type="ARBA" id="ARBA00022614"/>
    </source>
</evidence>
<evidence type="ECO:0000256" key="1">
    <source>
        <dbReference type="ARBA" id="ARBA00008894"/>
    </source>
</evidence>
<comment type="similarity">
    <text evidence="1">Belongs to the disease resistance NB-LRR family.</text>
</comment>
<evidence type="ECO:0000259" key="7">
    <source>
        <dbReference type="Pfam" id="PF23559"/>
    </source>
</evidence>
<dbReference type="GO" id="GO:0006952">
    <property type="term" value="P:defense response"/>
    <property type="evidence" value="ECO:0007669"/>
    <property type="project" value="UniProtKB-KW"/>
</dbReference>
<dbReference type="InterPro" id="IPR036388">
    <property type="entry name" value="WH-like_DNA-bd_sf"/>
</dbReference>
<reference evidence="9" key="1">
    <citation type="journal article" date="2011" name="Nature">
        <title>Genome sequence and analysis of the tuber crop potato.</title>
        <authorList>
            <consortium name="The Potato Genome Sequencing Consortium"/>
        </authorList>
    </citation>
    <scope>NUCLEOTIDE SEQUENCE [LARGE SCALE GENOMIC DNA]</scope>
    <source>
        <strain evidence="9">cv. DM1-3 516 R44</strain>
    </source>
</reference>
<evidence type="ECO:0000256" key="3">
    <source>
        <dbReference type="ARBA" id="ARBA00022737"/>
    </source>
</evidence>
<dbReference type="PANTHER" id="PTHR23155">
    <property type="entry name" value="DISEASE RESISTANCE PROTEIN RP"/>
    <property type="match status" value="1"/>
</dbReference>
<organism evidence="8 9">
    <name type="scientific">Solanum tuberosum</name>
    <name type="common">Potato</name>
    <dbReference type="NCBI Taxonomy" id="4113"/>
    <lineage>
        <taxon>Eukaryota</taxon>
        <taxon>Viridiplantae</taxon>
        <taxon>Streptophyta</taxon>
        <taxon>Embryophyta</taxon>
        <taxon>Tracheophyta</taxon>
        <taxon>Spermatophyta</taxon>
        <taxon>Magnoliopsida</taxon>
        <taxon>eudicotyledons</taxon>
        <taxon>Gunneridae</taxon>
        <taxon>Pentapetalae</taxon>
        <taxon>asterids</taxon>
        <taxon>lamiids</taxon>
        <taxon>Solanales</taxon>
        <taxon>Solanaceae</taxon>
        <taxon>Solanoideae</taxon>
        <taxon>Solaneae</taxon>
        <taxon>Solanum</taxon>
    </lineage>
</organism>
<evidence type="ECO:0000256" key="5">
    <source>
        <dbReference type="ARBA" id="ARBA00022821"/>
    </source>
</evidence>
<dbReference type="Gramene" id="PGSC0003DMT400014228">
    <property type="protein sequence ID" value="PGSC0003DMT400014228"/>
    <property type="gene ID" value="PGSC0003DMG400005577"/>
</dbReference>